<dbReference type="AlphaFoldDB" id="W1XQ25"/>
<organism evidence="2">
    <name type="scientific">human gut metagenome</name>
    <dbReference type="NCBI Taxonomy" id="408170"/>
    <lineage>
        <taxon>unclassified sequences</taxon>
        <taxon>metagenomes</taxon>
        <taxon>organismal metagenomes</taxon>
    </lineage>
</organism>
<proteinExistence type="predicted"/>
<feature type="non-terminal residue" evidence="2">
    <location>
        <position position="1"/>
    </location>
</feature>
<feature type="region of interest" description="Disordered" evidence="1">
    <location>
        <begin position="1"/>
        <end position="32"/>
    </location>
</feature>
<sequence length="32" mass="3863">HRKHRISKHEKHDKNATAKRSEQHQRSESSND</sequence>
<gene>
    <name evidence="2" type="ORF">Q604_UNBC13939G0001</name>
</gene>
<reference evidence="2" key="1">
    <citation type="submission" date="2013-12" db="EMBL/GenBank/DDBJ databases">
        <title>A Varibaculum cambriense genome reconstructed from a premature infant gut community with otherwise low bacterial novelty that shifts toward anaerobic metabolism during the third week of life.</title>
        <authorList>
            <person name="Brown C.T."/>
            <person name="Sharon I."/>
            <person name="Thomas B.C."/>
            <person name="Castelle C.J."/>
            <person name="Morowitz M.J."/>
            <person name="Banfield J.F."/>
        </authorList>
    </citation>
    <scope>NUCLEOTIDE SEQUENCE</scope>
</reference>
<accession>W1XQ25</accession>
<protein>
    <submittedName>
        <fullName evidence="2">WD repeat-containing protein 60</fullName>
    </submittedName>
</protein>
<evidence type="ECO:0000313" key="2">
    <source>
        <dbReference type="EMBL" id="ETJ31575.1"/>
    </source>
</evidence>
<evidence type="ECO:0000256" key="1">
    <source>
        <dbReference type="SAM" id="MobiDB-lite"/>
    </source>
</evidence>
<feature type="compositionally biased region" description="Basic and acidic residues" evidence="1">
    <location>
        <begin position="10"/>
        <end position="32"/>
    </location>
</feature>
<comment type="caution">
    <text evidence="2">The sequence shown here is derived from an EMBL/GenBank/DDBJ whole genome shotgun (WGS) entry which is preliminary data.</text>
</comment>
<dbReference type="EMBL" id="AZMM01013939">
    <property type="protein sequence ID" value="ETJ31575.1"/>
    <property type="molecule type" value="Genomic_DNA"/>
</dbReference>
<name>W1XQ25_9ZZZZ</name>